<dbReference type="SMART" id="SM00053">
    <property type="entry name" value="DYNc"/>
    <property type="match status" value="1"/>
</dbReference>
<organism evidence="4 5">
    <name type="scientific">Puccinia sorghi</name>
    <dbReference type="NCBI Taxonomy" id="27349"/>
    <lineage>
        <taxon>Eukaryota</taxon>
        <taxon>Fungi</taxon>
        <taxon>Dikarya</taxon>
        <taxon>Basidiomycota</taxon>
        <taxon>Pucciniomycotina</taxon>
        <taxon>Pucciniomycetes</taxon>
        <taxon>Pucciniales</taxon>
        <taxon>Pucciniaceae</taxon>
        <taxon>Puccinia</taxon>
    </lineage>
</organism>
<dbReference type="EMBL" id="LAVV01006834">
    <property type="protein sequence ID" value="KNZ58124.1"/>
    <property type="molecule type" value="Genomic_DNA"/>
</dbReference>
<dbReference type="VEuPathDB" id="FungiDB:VP01_1998g4"/>
<dbReference type="GO" id="GO:0005525">
    <property type="term" value="F:GTP binding"/>
    <property type="evidence" value="ECO:0007669"/>
    <property type="project" value="InterPro"/>
</dbReference>
<dbReference type="GO" id="GO:0000266">
    <property type="term" value="P:mitochondrial fission"/>
    <property type="evidence" value="ECO:0007669"/>
    <property type="project" value="TreeGrafter"/>
</dbReference>
<dbReference type="GO" id="GO:0016020">
    <property type="term" value="C:membrane"/>
    <property type="evidence" value="ECO:0007669"/>
    <property type="project" value="TreeGrafter"/>
</dbReference>
<dbReference type="InterPro" id="IPR045063">
    <property type="entry name" value="Dynamin_N"/>
</dbReference>
<dbReference type="InterPro" id="IPR001401">
    <property type="entry name" value="Dynamin_GTPase"/>
</dbReference>
<accession>A0A0L6VBN3</accession>
<dbReference type="InterPro" id="IPR030381">
    <property type="entry name" value="G_DYNAMIN_dom"/>
</dbReference>
<keyword evidence="2" id="KW-0342">GTP-binding</keyword>
<dbReference type="InterPro" id="IPR000375">
    <property type="entry name" value="Dynamin_stalk"/>
</dbReference>
<dbReference type="PANTHER" id="PTHR11566:SF21">
    <property type="entry name" value="DYNAMIN RELATED PROTEIN 1, ISOFORM A"/>
    <property type="match status" value="1"/>
</dbReference>
<evidence type="ECO:0000313" key="5">
    <source>
        <dbReference type="Proteomes" id="UP000037035"/>
    </source>
</evidence>
<keyword evidence="1" id="KW-0547">Nucleotide-binding</keyword>
<dbReference type="GO" id="GO:0003924">
    <property type="term" value="F:GTPase activity"/>
    <property type="evidence" value="ECO:0007669"/>
    <property type="project" value="InterPro"/>
</dbReference>
<dbReference type="GO" id="GO:0005874">
    <property type="term" value="C:microtubule"/>
    <property type="evidence" value="ECO:0007669"/>
    <property type="project" value="TreeGrafter"/>
</dbReference>
<dbReference type="InterPro" id="IPR027417">
    <property type="entry name" value="P-loop_NTPase"/>
</dbReference>
<gene>
    <name evidence="4" type="ORF">VP01_1998g4</name>
</gene>
<dbReference type="Gene3D" id="1.20.120.1240">
    <property type="entry name" value="Dynamin, middle domain"/>
    <property type="match status" value="1"/>
</dbReference>
<dbReference type="InterPro" id="IPR022812">
    <property type="entry name" value="Dynamin"/>
</dbReference>
<dbReference type="GO" id="GO:0008017">
    <property type="term" value="F:microtubule binding"/>
    <property type="evidence" value="ECO:0007669"/>
    <property type="project" value="TreeGrafter"/>
</dbReference>
<dbReference type="Gene3D" id="3.40.50.300">
    <property type="entry name" value="P-loop containing nucleotide triphosphate hydrolases"/>
    <property type="match status" value="1"/>
</dbReference>
<dbReference type="PANTHER" id="PTHR11566">
    <property type="entry name" value="DYNAMIN"/>
    <property type="match status" value="1"/>
</dbReference>
<dbReference type="OrthoDB" id="2583551at2759"/>
<sequence length="604" mass="68649">MSSKAESNTAISCPRNLLDKVDEIRKLGLTSKISLPQIAVVGDQSSGKSALLEYISGVTFPKDAGMCTCFVTEVMMRPAEEFSARVLVNNKVDPRLLELPKSKHDVAAIIEKAKTLFMDGRDRGVYEDILTVDLSGPDLPMLTLVDLPGYVQTHINGQSKTIKKDIENLAEKYLEKERTIVLAVVSANQDFETNIVLDHIRRFDEQGKRTLCVLTKPDLVDRGTECRVFETLSGKKMHLERGYHIIKNKSHEDCLAGDSREQTVKKESLFFERSPWSCIRALDRGIQNLVEKLTDTLTDQVERGFSGIKKDLIDRREKLALELKALGPGLTNDLDKLAVLQTNINNVMKEFKSLVDGHYGTADFAQDFYLRSLVRDSNESFHEEIICSTKAEINFLDVHEIMKATRGRELRGMVPLEAFMVLCRRVVQTWWLITEQHINEVCSLATTVITEVIEKKCDKILVNYFLERMKELVHKQKNIMHRDAYHILEDEINLPSTLQDTDFARKWGSDGEPEDAQMRSILGSYCLTAASRYIDAICLYVIERGLFKNCDTRGAEWFLKDKTALNRFREPLQVHEKVFHHPSFADAHCWATPAGETKGNQSES</sequence>
<proteinExistence type="predicted"/>
<dbReference type="SUPFAM" id="SSF52540">
    <property type="entry name" value="P-loop containing nucleoside triphosphate hydrolases"/>
    <property type="match status" value="1"/>
</dbReference>
<dbReference type="AlphaFoldDB" id="A0A0L6VBN3"/>
<protein>
    <recommendedName>
        <fullName evidence="3">Dynamin-type G domain-containing protein</fullName>
    </recommendedName>
</protein>
<dbReference type="STRING" id="27349.A0A0L6VBN3"/>
<dbReference type="GO" id="GO:0005739">
    <property type="term" value="C:mitochondrion"/>
    <property type="evidence" value="ECO:0007669"/>
    <property type="project" value="TreeGrafter"/>
</dbReference>
<dbReference type="Proteomes" id="UP000037035">
    <property type="component" value="Unassembled WGS sequence"/>
</dbReference>
<dbReference type="GO" id="GO:0016559">
    <property type="term" value="P:peroxisome fission"/>
    <property type="evidence" value="ECO:0007669"/>
    <property type="project" value="TreeGrafter"/>
</dbReference>
<evidence type="ECO:0000313" key="4">
    <source>
        <dbReference type="EMBL" id="KNZ58124.1"/>
    </source>
</evidence>
<evidence type="ECO:0000256" key="1">
    <source>
        <dbReference type="ARBA" id="ARBA00022741"/>
    </source>
</evidence>
<feature type="domain" description="Dynamin-type G" evidence="3">
    <location>
        <begin position="32"/>
        <end position="306"/>
    </location>
</feature>
<evidence type="ECO:0000259" key="3">
    <source>
        <dbReference type="PROSITE" id="PS51718"/>
    </source>
</evidence>
<dbReference type="GO" id="GO:0006897">
    <property type="term" value="P:endocytosis"/>
    <property type="evidence" value="ECO:0007669"/>
    <property type="project" value="TreeGrafter"/>
</dbReference>
<dbReference type="Pfam" id="PF00350">
    <property type="entry name" value="Dynamin_N"/>
    <property type="match status" value="1"/>
</dbReference>
<dbReference type="GO" id="GO:0048312">
    <property type="term" value="P:intracellular distribution of mitochondria"/>
    <property type="evidence" value="ECO:0007669"/>
    <property type="project" value="TreeGrafter"/>
</dbReference>
<name>A0A0L6VBN3_9BASI</name>
<dbReference type="Pfam" id="PF01031">
    <property type="entry name" value="Dynamin_M"/>
    <property type="match status" value="1"/>
</dbReference>
<reference evidence="4 5" key="1">
    <citation type="submission" date="2015-08" db="EMBL/GenBank/DDBJ databases">
        <title>Next Generation Sequencing and Analysis of the Genome of Puccinia sorghi L Schw, the Causal Agent of Maize Common Rust.</title>
        <authorList>
            <person name="Rochi L."/>
            <person name="Burguener G."/>
            <person name="Darino M."/>
            <person name="Turjanski A."/>
            <person name="Kreff E."/>
            <person name="Dieguez M.J."/>
            <person name="Sacco F."/>
        </authorList>
    </citation>
    <scope>NUCLEOTIDE SEQUENCE [LARGE SCALE GENOMIC DNA]</scope>
    <source>
        <strain evidence="4 5">RO10H11247</strain>
    </source>
</reference>
<evidence type="ECO:0000256" key="2">
    <source>
        <dbReference type="ARBA" id="ARBA00023134"/>
    </source>
</evidence>
<dbReference type="PRINTS" id="PR00195">
    <property type="entry name" value="DYNAMIN"/>
</dbReference>
<comment type="caution">
    <text evidence="4">The sequence shown here is derived from an EMBL/GenBank/DDBJ whole genome shotgun (WGS) entry which is preliminary data.</text>
</comment>
<keyword evidence="5" id="KW-1185">Reference proteome</keyword>
<dbReference type="CDD" id="cd08771">
    <property type="entry name" value="DLP_1"/>
    <property type="match status" value="1"/>
</dbReference>
<dbReference type="PROSITE" id="PS51718">
    <property type="entry name" value="G_DYNAMIN_2"/>
    <property type="match status" value="1"/>
</dbReference>